<keyword evidence="1" id="KW-0472">Membrane</keyword>
<gene>
    <name evidence="2" type="ORF">ACFOJE_19075</name>
</gene>
<feature type="transmembrane region" description="Helical" evidence="1">
    <location>
        <begin position="6"/>
        <end position="23"/>
    </location>
</feature>
<dbReference type="Proteomes" id="UP001595457">
    <property type="component" value="Unassembled WGS sequence"/>
</dbReference>
<keyword evidence="3" id="KW-1185">Reference proteome</keyword>
<reference evidence="3" key="1">
    <citation type="journal article" date="2019" name="Int. J. Syst. Evol. Microbiol.">
        <title>The Global Catalogue of Microorganisms (GCM) 10K type strain sequencing project: providing services to taxonomists for standard genome sequencing and annotation.</title>
        <authorList>
            <consortium name="The Broad Institute Genomics Platform"/>
            <consortium name="The Broad Institute Genome Sequencing Center for Infectious Disease"/>
            <person name="Wu L."/>
            <person name="Ma J."/>
        </authorList>
    </citation>
    <scope>NUCLEOTIDE SEQUENCE [LARGE SCALE GENOMIC DNA]</scope>
    <source>
        <strain evidence="3">KCTC 62195</strain>
    </source>
</reference>
<evidence type="ECO:0000313" key="3">
    <source>
        <dbReference type="Proteomes" id="UP001595457"/>
    </source>
</evidence>
<comment type="caution">
    <text evidence="2">The sequence shown here is derived from an EMBL/GenBank/DDBJ whole genome shotgun (WGS) entry which is preliminary data.</text>
</comment>
<proteinExistence type="predicted"/>
<accession>A0ABV7AXI2</accession>
<sequence>MSALHIFLLSLAGCVLFSAGLYIERLTRPRNTEDSIGTGGFGRR</sequence>
<dbReference type="EMBL" id="JBHRSJ010000035">
    <property type="protein sequence ID" value="MFC2974299.1"/>
    <property type="molecule type" value="Genomic_DNA"/>
</dbReference>
<keyword evidence="1" id="KW-0812">Transmembrane</keyword>
<name>A0ABV7AXI2_9GAMM</name>
<dbReference type="RefSeq" id="WP_377816402.1">
    <property type="nucleotide sequence ID" value="NZ_JBHRSJ010000035.1"/>
</dbReference>
<organism evidence="2 3">
    <name type="scientific">Azotobacter bryophylli</name>
    <dbReference type="NCBI Taxonomy" id="1986537"/>
    <lineage>
        <taxon>Bacteria</taxon>
        <taxon>Pseudomonadati</taxon>
        <taxon>Pseudomonadota</taxon>
        <taxon>Gammaproteobacteria</taxon>
        <taxon>Pseudomonadales</taxon>
        <taxon>Pseudomonadaceae</taxon>
        <taxon>Azotobacter</taxon>
    </lineage>
</organism>
<evidence type="ECO:0000313" key="2">
    <source>
        <dbReference type="EMBL" id="MFC2974299.1"/>
    </source>
</evidence>
<evidence type="ECO:0000256" key="1">
    <source>
        <dbReference type="SAM" id="Phobius"/>
    </source>
</evidence>
<keyword evidence="1" id="KW-1133">Transmembrane helix</keyword>
<protein>
    <submittedName>
        <fullName evidence="2">Uncharacterized protein</fullName>
    </submittedName>
</protein>